<reference evidence="9 10" key="1">
    <citation type="submission" date="2019-07" db="EMBL/GenBank/DDBJ databases">
        <title>Microlunatus dokdonensis sp. nov. isolated from the rhizospheric soil of the wild plant Elymus tsukushiensis.</title>
        <authorList>
            <person name="Ghim S.-Y."/>
            <person name="Hwang Y.-J."/>
            <person name="Son J.-S."/>
            <person name="Shin J.-H."/>
        </authorList>
    </citation>
    <scope>NUCLEOTIDE SEQUENCE [LARGE SCALE GENOMIC DNA]</scope>
    <source>
        <strain evidence="9 10">KUDC0627</strain>
    </source>
</reference>
<comment type="subcellular location">
    <subcellularLocation>
        <location evidence="1">Cell membrane</location>
        <topology evidence="1">Multi-pass membrane protein</topology>
    </subcellularLocation>
</comment>
<evidence type="ECO:0000256" key="6">
    <source>
        <dbReference type="ARBA" id="ARBA00023136"/>
    </source>
</evidence>
<keyword evidence="6 7" id="KW-0472">Membrane</keyword>
<comment type="similarity">
    <text evidence="2">Belongs to the DedA family.</text>
</comment>
<gene>
    <name evidence="9" type="ORF">FOE78_11275</name>
</gene>
<dbReference type="PANTHER" id="PTHR42709:SF6">
    <property type="entry name" value="UNDECAPRENYL PHOSPHATE TRANSPORTER A"/>
    <property type="match status" value="1"/>
</dbReference>
<keyword evidence="5 7" id="KW-1133">Transmembrane helix</keyword>
<evidence type="ECO:0000256" key="3">
    <source>
        <dbReference type="ARBA" id="ARBA00022475"/>
    </source>
</evidence>
<dbReference type="RefSeq" id="WP_143986372.1">
    <property type="nucleotide sequence ID" value="NZ_CP041692.1"/>
</dbReference>
<evidence type="ECO:0000256" key="7">
    <source>
        <dbReference type="SAM" id="Phobius"/>
    </source>
</evidence>
<feature type="domain" description="VTT" evidence="8">
    <location>
        <begin position="38"/>
        <end position="164"/>
    </location>
</feature>
<protein>
    <submittedName>
        <fullName evidence="9">DedA family protein</fullName>
    </submittedName>
</protein>
<dbReference type="AlphaFoldDB" id="A0A516PZ01"/>
<dbReference type="InterPro" id="IPR051311">
    <property type="entry name" value="DedA_domain"/>
</dbReference>
<evidence type="ECO:0000313" key="9">
    <source>
        <dbReference type="EMBL" id="QDP96406.1"/>
    </source>
</evidence>
<accession>A0A516PZ01</accession>
<evidence type="ECO:0000256" key="5">
    <source>
        <dbReference type="ARBA" id="ARBA00022989"/>
    </source>
</evidence>
<evidence type="ECO:0000259" key="8">
    <source>
        <dbReference type="Pfam" id="PF09335"/>
    </source>
</evidence>
<feature type="transmembrane region" description="Helical" evidence="7">
    <location>
        <begin position="145"/>
        <end position="168"/>
    </location>
</feature>
<dbReference type="KEGG" id="mik:FOE78_11275"/>
<feature type="transmembrane region" description="Helical" evidence="7">
    <location>
        <begin position="12"/>
        <end position="36"/>
    </location>
</feature>
<dbReference type="EMBL" id="CP041692">
    <property type="protein sequence ID" value="QDP96406.1"/>
    <property type="molecule type" value="Genomic_DNA"/>
</dbReference>
<evidence type="ECO:0000256" key="1">
    <source>
        <dbReference type="ARBA" id="ARBA00004651"/>
    </source>
</evidence>
<name>A0A516PZ01_9ACTN</name>
<sequence length="218" mass="23381">MIENVLSAINDFVLWIMEQLGALGAGIAVALENLFPPIPSELILPLAGFTAGQGKLVLWQALIWTTIGSVVGALILYGIGTALGERRLRRLVDKLPLMSVEDLDKAEAWFDRHGSKAVLIGRLVPIVRSLISVPAGVRRMPILQFALLTAIGSGIWNTVLVGLGFLLGSQWHLVEDGVGVFQKVVVAAAVAAIVLLLVLAIRRWRAAAAGRQDALSRE</sequence>
<dbReference type="PANTHER" id="PTHR42709">
    <property type="entry name" value="ALKALINE PHOSPHATASE LIKE PROTEIN"/>
    <property type="match status" value="1"/>
</dbReference>
<evidence type="ECO:0000256" key="4">
    <source>
        <dbReference type="ARBA" id="ARBA00022692"/>
    </source>
</evidence>
<feature type="transmembrane region" description="Helical" evidence="7">
    <location>
        <begin position="180"/>
        <end position="201"/>
    </location>
</feature>
<dbReference type="OrthoDB" id="9813426at2"/>
<keyword evidence="10" id="KW-1185">Reference proteome</keyword>
<evidence type="ECO:0000256" key="2">
    <source>
        <dbReference type="ARBA" id="ARBA00010792"/>
    </source>
</evidence>
<dbReference type="Pfam" id="PF09335">
    <property type="entry name" value="VTT_dom"/>
    <property type="match status" value="1"/>
</dbReference>
<feature type="transmembrane region" description="Helical" evidence="7">
    <location>
        <begin position="56"/>
        <end position="80"/>
    </location>
</feature>
<evidence type="ECO:0000313" key="10">
    <source>
        <dbReference type="Proteomes" id="UP000319263"/>
    </source>
</evidence>
<dbReference type="GO" id="GO:0005886">
    <property type="term" value="C:plasma membrane"/>
    <property type="evidence" value="ECO:0007669"/>
    <property type="project" value="UniProtKB-SubCell"/>
</dbReference>
<proteinExistence type="inferred from homology"/>
<dbReference type="InterPro" id="IPR032816">
    <property type="entry name" value="VTT_dom"/>
</dbReference>
<organism evidence="9 10">
    <name type="scientific">Microlunatus elymi</name>
    <dbReference type="NCBI Taxonomy" id="2596828"/>
    <lineage>
        <taxon>Bacteria</taxon>
        <taxon>Bacillati</taxon>
        <taxon>Actinomycetota</taxon>
        <taxon>Actinomycetes</taxon>
        <taxon>Propionibacteriales</taxon>
        <taxon>Propionibacteriaceae</taxon>
        <taxon>Microlunatus</taxon>
    </lineage>
</organism>
<keyword evidence="3" id="KW-1003">Cell membrane</keyword>
<keyword evidence="4 7" id="KW-0812">Transmembrane</keyword>
<dbReference type="Proteomes" id="UP000319263">
    <property type="component" value="Chromosome"/>
</dbReference>